<evidence type="ECO:0000256" key="1">
    <source>
        <dbReference type="ARBA" id="ARBA00004651"/>
    </source>
</evidence>
<feature type="transmembrane region" description="Helical" evidence="9">
    <location>
        <begin position="12"/>
        <end position="30"/>
    </location>
</feature>
<keyword evidence="11" id="KW-1185">Reference proteome</keyword>
<dbReference type="InterPro" id="IPR001626">
    <property type="entry name" value="ABC_TroCD"/>
</dbReference>
<dbReference type="PANTHER" id="PTHR30477">
    <property type="entry name" value="ABC-TRANSPORTER METAL-BINDING PROTEIN"/>
    <property type="match status" value="1"/>
</dbReference>
<dbReference type="PANTHER" id="PTHR30477:SF8">
    <property type="entry name" value="METAL TRANSPORT SYSTEM MEMBRANE PROTEIN CT_070-RELATED"/>
    <property type="match status" value="1"/>
</dbReference>
<dbReference type="EMBL" id="CP002390">
    <property type="protein sequence ID" value="EFE28975.1"/>
    <property type="molecule type" value="Genomic_DNA"/>
</dbReference>
<evidence type="ECO:0000256" key="5">
    <source>
        <dbReference type="ARBA" id="ARBA00022692"/>
    </source>
</evidence>
<organism evidence="10 11">
    <name type="scientific">Filifactor alocis (strain ATCC 35896 / CCUG 47790 / D40 B5)</name>
    <name type="common">Fusobacterium alocis</name>
    <dbReference type="NCBI Taxonomy" id="546269"/>
    <lineage>
        <taxon>Bacteria</taxon>
        <taxon>Bacillati</taxon>
        <taxon>Bacillota</taxon>
        <taxon>Clostridia</taxon>
        <taxon>Peptostreptococcales</taxon>
        <taxon>Filifactoraceae</taxon>
        <taxon>Filifactor</taxon>
    </lineage>
</organism>
<dbReference type="InterPro" id="IPR037294">
    <property type="entry name" value="ABC_BtuC-like"/>
</dbReference>
<feature type="transmembrane region" description="Helical" evidence="9">
    <location>
        <begin position="61"/>
        <end position="80"/>
    </location>
</feature>
<comment type="subcellular location">
    <subcellularLocation>
        <location evidence="1 8">Cell membrane</location>
        <topology evidence="1 8">Multi-pass membrane protein</topology>
    </subcellularLocation>
</comment>
<evidence type="ECO:0000256" key="8">
    <source>
        <dbReference type="RuleBase" id="RU003943"/>
    </source>
</evidence>
<protein>
    <submittedName>
        <fullName evidence="10">ABC 3 transport family protein</fullName>
    </submittedName>
</protein>
<feature type="transmembrane region" description="Helical" evidence="9">
    <location>
        <begin position="233"/>
        <end position="255"/>
    </location>
</feature>
<dbReference type="Gene3D" id="1.10.3470.10">
    <property type="entry name" value="ABC transporter involved in vitamin B12 uptake, BtuC"/>
    <property type="match status" value="1"/>
</dbReference>
<dbReference type="Proteomes" id="UP000007468">
    <property type="component" value="Chromosome"/>
</dbReference>
<feature type="transmembrane region" description="Helical" evidence="9">
    <location>
        <begin position="206"/>
        <end position="226"/>
    </location>
</feature>
<name>D6GQC2_FILAD</name>
<keyword evidence="6 9" id="KW-1133">Transmembrane helix</keyword>
<dbReference type="KEGG" id="faa:HMPREF0389_00897"/>
<dbReference type="PATRIC" id="fig|546269.5.peg.1395"/>
<reference evidence="11" key="1">
    <citation type="submission" date="2010-12" db="EMBL/GenBank/DDBJ databases">
        <title>The genome sequence of Filifactor alocis strain ATCC 35896.</title>
        <authorList>
            <consortium name="The Broad Institute Genome Sequencing Platform"/>
            <person name="Ward D."/>
            <person name="Earl A."/>
            <person name="Feldgarden M."/>
            <person name="Young S.K."/>
            <person name="Gargeya S."/>
            <person name="Zeng Q."/>
            <person name="Alvarado L."/>
            <person name="Berlin A."/>
            <person name="Bochicchio J."/>
            <person name="Chapman S.B."/>
            <person name="Chen Z."/>
            <person name="Freedman E."/>
            <person name="Gellesch M."/>
            <person name="Goldberg J."/>
            <person name="Griggs A."/>
            <person name="Gujja S."/>
            <person name="Heilman E."/>
            <person name="Heiman D."/>
            <person name="Howarth C."/>
            <person name="Mehta T."/>
            <person name="Neiman D."/>
            <person name="Pearson M."/>
            <person name="Roberts A."/>
            <person name="Saif S."/>
            <person name="Shea T."/>
            <person name="Shenoy N."/>
            <person name="Sisk P."/>
            <person name="Stolte C."/>
            <person name="Sykes S."/>
            <person name="White J."/>
            <person name="Yandava C."/>
            <person name="Izard J."/>
            <person name="Blanton J.M."/>
            <person name="Baranova O.V."/>
            <person name="Tanner A.C."/>
            <person name="Dewhirst F.E."/>
            <person name="Haas B."/>
            <person name="Nusbaum C."/>
            <person name="Birren B."/>
        </authorList>
    </citation>
    <scope>NUCLEOTIDE SEQUENCE [LARGE SCALE GENOMIC DNA]</scope>
    <source>
        <strain evidence="11">ATCC 35896 / D40 B5</strain>
    </source>
</reference>
<evidence type="ECO:0000256" key="4">
    <source>
        <dbReference type="ARBA" id="ARBA00022475"/>
    </source>
</evidence>
<proteinExistence type="inferred from homology"/>
<sequence>MILFSPQTQILLIGIVVSLSCTLVGCFLLLRNMSMMTDAISHTILLGIVIGFFLTKDLSSPVLIISAGLIGVLTVYLVEAMHSTKLVSEDSAIGIVFPLLFSIAIIIISKYARNTHLDVSCVMLGDITFAPYKKLIIGNLDLGARAIYSSGAVLVINLAFLILFFKELKVSTFDPALAFVLGMMPSLIHYLLMTLVSVTIVASFEAVGSILVIAFMIGSPATAYLLTENLKKMIGFSSIIGILNSFLGYEIAAYFDVSIPGSIALMTGITFLFVFLFSPKNGLVFQWMTHRKNKQTFTKDTFLLHLYNHHGVTEEISAETIGNHLCWSSEQVNDISSSLLENGFVTMKEDCFVITSKGEERLRKNYAFILEE</sequence>
<feature type="transmembrane region" description="Helical" evidence="9">
    <location>
        <begin position="92"/>
        <end position="112"/>
    </location>
</feature>
<keyword evidence="4" id="KW-1003">Cell membrane</keyword>
<dbReference type="eggNOG" id="COG1108">
    <property type="taxonomic scope" value="Bacteria"/>
</dbReference>
<dbReference type="GO" id="GO:0010043">
    <property type="term" value="P:response to zinc ion"/>
    <property type="evidence" value="ECO:0007669"/>
    <property type="project" value="TreeGrafter"/>
</dbReference>
<feature type="transmembrane region" description="Helical" evidence="9">
    <location>
        <begin position="177"/>
        <end position="200"/>
    </location>
</feature>
<evidence type="ECO:0000256" key="3">
    <source>
        <dbReference type="ARBA" id="ARBA00022448"/>
    </source>
</evidence>
<dbReference type="RefSeq" id="WP_014262890.1">
    <property type="nucleotide sequence ID" value="NC_016630.1"/>
</dbReference>
<dbReference type="STRING" id="546269.HMPREF0389_00897"/>
<evidence type="ECO:0000256" key="6">
    <source>
        <dbReference type="ARBA" id="ARBA00022989"/>
    </source>
</evidence>
<feature type="transmembrane region" description="Helical" evidence="9">
    <location>
        <begin position="261"/>
        <end position="278"/>
    </location>
</feature>
<evidence type="ECO:0000313" key="10">
    <source>
        <dbReference type="EMBL" id="EFE28975.1"/>
    </source>
</evidence>
<dbReference type="GO" id="GO:0043190">
    <property type="term" value="C:ATP-binding cassette (ABC) transporter complex"/>
    <property type="evidence" value="ECO:0007669"/>
    <property type="project" value="InterPro"/>
</dbReference>
<gene>
    <name evidence="10" type="ordered locus">HMPREF0389_00897</name>
</gene>
<dbReference type="OrthoDB" id="9788905at2"/>
<feature type="transmembrane region" description="Helical" evidence="9">
    <location>
        <begin position="146"/>
        <end position="165"/>
    </location>
</feature>
<keyword evidence="5 8" id="KW-0812">Transmembrane</keyword>
<comment type="similarity">
    <text evidence="2 8">Belongs to the ABC-3 integral membrane protein family.</text>
</comment>
<evidence type="ECO:0000256" key="7">
    <source>
        <dbReference type="ARBA" id="ARBA00023136"/>
    </source>
</evidence>
<evidence type="ECO:0000313" key="11">
    <source>
        <dbReference type="Proteomes" id="UP000007468"/>
    </source>
</evidence>
<dbReference type="CDD" id="cd06550">
    <property type="entry name" value="TM_ABC_iron-siderophores_like"/>
    <property type="match status" value="1"/>
</dbReference>
<evidence type="ECO:0000256" key="2">
    <source>
        <dbReference type="ARBA" id="ARBA00008034"/>
    </source>
</evidence>
<dbReference type="GO" id="GO:0055085">
    <property type="term" value="P:transmembrane transport"/>
    <property type="evidence" value="ECO:0007669"/>
    <property type="project" value="InterPro"/>
</dbReference>
<accession>D6GQC2</accession>
<dbReference type="Pfam" id="PF00950">
    <property type="entry name" value="ABC-3"/>
    <property type="match status" value="1"/>
</dbReference>
<dbReference type="SUPFAM" id="SSF81345">
    <property type="entry name" value="ABC transporter involved in vitamin B12 uptake, BtuC"/>
    <property type="match status" value="1"/>
</dbReference>
<feature type="transmembrane region" description="Helical" evidence="9">
    <location>
        <begin position="37"/>
        <end position="55"/>
    </location>
</feature>
<dbReference type="AlphaFoldDB" id="D6GQC2"/>
<keyword evidence="7 9" id="KW-0472">Membrane</keyword>
<evidence type="ECO:0000256" key="9">
    <source>
        <dbReference type="SAM" id="Phobius"/>
    </source>
</evidence>
<keyword evidence="3 8" id="KW-0813">Transport</keyword>